<sequence>MGFLVHTLNFIGAVTSPLQRFNKPSYFMNITDDSFTVSPIIKYHQNIIINKTTNGEIVKSVTTEIETVYEETSPFPSPEAEPAQTPDQEQPQTPTSTPEQSEPQTPVTTTIPPTTTEPTQYYTAAPEQASTFYSTPMSTVVTPSYPKSTPISTSTTSESPKSTPKPTEAPKQTPKPTEAPKQTPKPTEAPKQTPKPTEAPKQAPKPTEAPKQTPKPTEAPKQTPKPTEAPKQTPKPTEAPKQTPKPTEAPKQTPKPTEEQGKRKTIDKTKYTLKELNKMIDELIKDTENYTIEGENAKELKQNINSLKYFDVYQEHKGPKQSACTFEYSFNKPVNIHKISFAPTSDKDHVKDFNIHILNGRNTVIIPMNTSLPDTYEYVQDFTLPHVFNTAKVQISDKSGRTKKCTIPEVAFYGPLN</sequence>
<accession>A2FLL0</accession>
<reference evidence="2" key="2">
    <citation type="journal article" date="2007" name="Science">
        <title>Draft genome sequence of the sexually transmitted pathogen Trichomonas vaginalis.</title>
        <authorList>
            <person name="Carlton J.M."/>
            <person name="Hirt R.P."/>
            <person name="Silva J.C."/>
            <person name="Delcher A.L."/>
            <person name="Schatz M."/>
            <person name="Zhao Q."/>
            <person name="Wortman J.R."/>
            <person name="Bidwell S.L."/>
            <person name="Alsmark U.C.M."/>
            <person name="Besteiro S."/>
            <person name="Sicheritz-Ponten T."/>
            <person name="Noel C.J."/>
            <person name="Dacks J.B."/>
            <person name="Foster P.G."/>
            <person name="Simillion C."/>
            <person name="Van de Peer Y."/>
            <person name="Miranda-Saavedra D."/>
            <person name="Barton G.J."/>
            <person name="Westrop G.D."/>
            <person name="Mueller S."/>
            <person name="Dessi D."/>
            <person name="Fiori P.L."/>
            <person name="Ren Q."/>
            <person name="Paulsen I."/>
            <person name="Zhang H."/>
            <person name="Bastida-Corcuera F.D."/>
            <person name="Simoes-Barbosa A."/>
            <person name="Brown M.T."/>
            <person name="Hayes R.D."/>
            <person name="Mukherjee M."/>
            <person name="Okumura C.Y."/>
            <person name="Schneider R."/>
            <person name="Smith A.J."/>
            <person name="Vanacova S."/>
            <person name="Villalvazo M."/>
            <person name="Haas B.J."/>
            <person name="Pertea M."/>
            <person name="Feldblyum T.V."/>
            <person name="Utterback T.R."/>
            <person name="Shu C.L."/>
            <person name="Osoegawa K."/>
            <person name="de Jong P.J."/>
            <person name="Hrdy I."/>
            <person name="Horvathova L."/>
            <person name="Zubacova Z."/>
            <person name="Dolezal P."/>
            <person name="Malik S.B."/>
            <person name="Logsdon J.M. Jr."/>
            <person name="Henze K."/>
            <person name="Gupta A."/>
            <person name="Wang C.C."/>
            <person name="Dunne R.L."/>
            <person name="Upcroft J.A."/>
            <person name="Upcroft P."/>
            <person name="White O."/>
            <person name="Salzberg S.L."/>
            <person name="Tang P."/>
            <person name="Chiu C.-H."/>
            <person name="Lee Y.-S."/>
            <person name="Embley T.M."/>
            <person name="Coombs G.H."/>
            <person name="Mottram J.C."/>
            <person name="Tachezy J."/>
            <person name="Fraser-Liggett C.M."/>
            <person name="Johnson P.J."/>
        </authorList>
    </citation>
    <scope>NUCLEOTIDE SEQUENCE [LARGE SCALE GENOMIC DNA]</scope>
    <source>
        <strain evidence="2">G3</strain>
    </source>
</reference>
<dbReference type="KEGG" id="tva:4751952"/>
<feature type="compositionally biased region" description="Basic and acidic residues" evidence="1">
    <location>
        <begin position="256"/>
        <end position="268"/>
    </location>
</feature>
<proteinExistence type="predicted"/>
<dbReference type="VEuPathDB" id="TrichDB:TVAGG3_0100850"/>
<feature type="region of interest" description="Disordered" evidence="1">
    <location>
        <begin position="68"/>
        <end position="118"/>
    </location>
</feature>
<evidence type="ECO:0000313" key="2">
    <source>
        <dbReference type="EMBL" id="EAX94224.1"/>
    </source>
</evidence>
<keyword evidence="3" id="KW-1185">Reference proteome</keyword>
<gene>
    <name evidence="2" type="ORF">TVAG_360710</name>
</gene>
<dbReference type="EMBL" id="DS113870">
    <property type="protein sequence ID" value="EAX94224.1"/>
    <property type="molecule type" value="Genomic_DNA"/>
</dbReference>
<feature type="region of interest" description="Disordered" evidence="1">
    <location>
        <begin position="143"/>
        <end position="268"/>
    </location>
</feature>
<protein>
    <submittedName>
        <fullName evidence="2">Zonadhesin-related protein</fullName>
    </submittedName>
</protein>
<evidence type="ECO:0000313" key="3">
    <source>
        <dbReference type="Proteomes" id="UP000001542"/>
    </source>
</evidence>
<reference evidence="2" key="1">
    <citation type="submission" date="2006-10" db="EMBL/GenBank/DDBJ databases">
        <authorList>
            <person name="Amadeo P."/>
            <person name="Zhao Q."/>
            <person name="Wortman J."/>
            <person name="Fraser-Liggett C."/>
            <person name="Carlton J."/>
        </authorList>
    </citation>
    <scope>NUCLEOTIDE SEQUENCE</scope>
    <source>
        <strain evidence="2">G3</strain>
    </source>
</reference>
<dbReference type="Proteomes" id="UP000001542">
    <property type="component" value="Unassembled WGS sequence"/>
</dbReference>
<organism evidence="2 3">
    <name type="scientific">Trichomonas vaginalis (strain ATCC PRA-98 / G3)</name>
    <dbReference type="NCBI Taxonomy" id="412133"/>
    <lineage>
        <taxon>Eukaryota</taxon>
        <taxon>Metamonada</taxon>
        <taxon>Parabasalia</taxon>
        <taxon>Trichomonadida</taxon>
        <taxon>Trichomonadidae</taxon>
        <taxon>Trichomonas</taxon>
    </lineage>
</organism>
<name>A2FLL0_TRIV3</name>
<dbReference type="RefSeq" id="XP_001307154.1">
    <property type="nucleotide sequence ID" value="XM_001307153.1"/>
</dbReference>
<feature type="compositionally biased region" description="Low complexity" evidence="1">
    <location>
        <begin position="143"/>
        <end position="166"/>
    </location>
</feature>
<dbReference type="OrthoDB" id="4033880at2759"/>
<dbReference type="AlphaFoldDB" id="A2FLL0"/>
<dbReference type="InParanoid" id="A2FLL0"/>
<dbReference type="VEuPathDB" id="TrichDB:TVAG_360710"/>
<evidence type="ECO:0000256" key="1">
    <source>
        <dbReference type="SAM" id="MobiDB-lite"/>
    </source>
</evidence>